<dbReference type="InterPro" id="IPR001638">
    <property type="entry name" value="Solute-binding_3/MltF_N"/>
</dbReference>
<dbReference type="Pfam" id="PF00497">
    <property type="entry name" value="SBP_bac_3"/>
    <property type="match status" value="1"/>
</dbReference>
<dbReference type="AlphaFoldDB" id="A0A1H0H506"/>
<dbReference type="STRING" id="198616.SAMN05216193_10876"/>
<dbReference type="PANTHER" id="PTHR35936">
    <property type="entry name" value="MEMBRANE-BOUND LYTIC MUREIN TRANSGLYCOSYLASE F"/>
    <property type="match status" value="1"/>
</dbReference>
<proteinExistence type="inferred from homology"/>
<evidence type="ECO:0000256" key="1">
    <source>
        <dbReference type="ARBA" id="ARBA00010333"/>
    </source>
</evidence>
<evidence type="ECO:0000313" key="6">
    <source>
        <dbReference type="Proteomes" id="UP000242957"/>
    </source>
</evidence>
<comment type="similarity">
    <text evidence="1">Belongs to the bacterial solute-binding protein 3 family.</text>
</comment>
<dbReference type="SUPFAM" id="SSF53850">
    <property type="entry name" value="Periplasmic binding protein-like II"/>
    <property type="match status" value="1"/>
</dbReference>
<dbReference type="CDD" id="cd13703">
    <property type="entry name" value="PBP2_HisJ_LAO"/>
    <property type="match status" value="1"/>
</dbReference>
<gene>
    <name evidence="5" type="ORF">SAMN05216193_10876</name>
</gene>
<dbReference type="EMBL" id="FNIJ01000008">
    <property type="protein sequence ID" value="SDO14170.1"/>
    <property type="molecule type" value="Genomic_DNA"/>
</dbReference>
<dbReference type="PANTHER" id="PTHR35936:SF13">
    <property type="entry name" value="HISTIDINE-BINDING PERIPLASMIC PROTEIN"/>
    <property type="match status" value="1"/>
</dbReference>
<feature type="chain" id="PRO_5017428815" evidence="3">
    <location>
        <begin position="20"/>
        <end position="260"/>
    </location>
</feature>
<dbReference type="SMART" id="SM00062">
    <property type="entry name" value="PBPb"/>
    <property type="match status" value="1"/>
</dbReference>
<reference evidence="6" key="1">
    <citation type="submission" date="2016-10" db="EMBL/GenBank/DDBJ databases">
        <authorList>
            <person name="Varghese N."/>
            <person name="Submissions S."/>
        </authorList>
    </citation>
    <scope>NUCLEOTIDE SEQUENCE [LARGE SCALE GENOMIC DNA]</scope>
    <source>
        <strain evidence="6">JCM 21621</strain>
    </source>
</reference>
<dbReference type="RefSeq" id="WP_084309699.1">
    <property type="nucleotide sequence ID" value="NZ_FNIJ01000008.1"/>
</dbReference>
<feature type="domain" description="Solute-binding protein family 3/N-terminal" evidence="4">
    <location>
        <begin position="26"/>
        <end position="255"/>
    </location>
</feature>
<feature type="signal peptide" evidence="3">
    <location>
        <begin position="1"/>
        <end position="19"/>
    </location>
</feature>
<accession>A0A1H0H506</accession>
<protein>
    <submittedName>
        <fullName evidence="5">Histidine transport system substrate-binding protein</fullName>
    </submittedName>
</protein>
<name>A0A1H0H506_9PSED</name>
<keyword evidence="2 3" id="KW-0732">Signal</keyword>
<evidence type="ECO:0000313" key="5">
    <source>
        <dbReference type="EMBL" id="SDO14170.1"/>
    </source>
</evidence>
<dbReference type="Gene3D" id="3.40.190.10">
    <property type="entry name" value="Periplasmic binding protein-like II"/>
    <property type="match status" value="2"/>
</dbReference>
<evidence type="ECO:0000256" key="3">
    <source>
        <dbReference type="SAM" id="SignalP"/>
    </source>
</evidence>
<evidence type="ECO:0000256" key="2">
    <source>
        <dbReference type="ARBA" id="ARBA00022729"/>
    </source>
</evidence>
<keyword evidence="6" id="KW-1185">Reference proteome</keyword>
<organism evidence="5 6">
    <name type="scientific">Pseudomonas jinjuensis</name>
    <dbReference type="NCBI Taxonomy" id="198616"/>
    <lineage>
        <taxon>Bacteria</taxon>
        <taxon>Pseudomonadati</taxon>
        <taxon>Pseudomonadota</taxon>
        <taxon>Gammaproteobacteria</taxon>
        <taxon>Pseudomonadales</taxon>
        <taxon>Pseudomonadaceae</taxon>
        <taxon>Pseudomonas</taxon>
    </lineage>
</organism>
<dbReference type="OrthoDB" id="9768183at2"/>
<evidence type="ECO:0000259" key="4">
    <source>
        <dbReference type="SMART" id="SM00062"/>
    </source>
</evidence>
<dbReference type="Proteomes" id="UP000242957">
    <property type="component" value="Unassembled WGS sequence"/>
</dbReference>
<sequence>MKTILAALSLAFVAASASAADWSGKTLRLGVDPSYPPLEYKTRDGQLTGFGVDIAEALCEQLRARCVWVESSWDGMIPGLLARKFDAIASSMTVTPRRMQQIAFTDKVSNAPARLLARRGSGLLPTAGALKGRRVGVEQGSAQESYARTHWAPQGVDVVSYQSQDQVYADLVVGRLDASLQGAVQASHGFLSRVEGKDFEFAGEPLNDPDYFGVGDAIGLRKEDAELRADLNRALAEILANGTYARINRKYFDFDLHGGQ</sequence>